<dbReference type="GO" id="GO:0005886">
    <property type="term" value="C:plasma membrane"/>
    <property type="evidence" value="ECO:0007669"/>
    <property type="project" value="UniProtKB-SubCell"/>
</dbReference>
<evidence type="ECO:0000256" key="1">
    <source>
        <dbReference type="ARBA" id="ARBA00004651"/>
    </source>
</evidence>
<dbReference type="InterPro" id="IPR004869">
    <property type="entry name" value="MMPL_dom"/>
</dbReference>
<feature type="transmembrane region" description="Helical" evidence="7">
    <location>
        <begin position="273"/>
        <end position="301"/>
    </location>
</feature>
<feature type="domain" description="Membrane transport protein MMPL" evidence="8">
    <location>
        <begin position="529"/>
        <end position="766"/>
    </location>
</feature>
<keyword evidence="2" id="KW-1003">Cell membrane</keyword>
<evidence type="ECO:0000256" key="2">
    <source>
        <dbReference type="ARBA" id="ARBA00022475"/>
    </source>
</evidence>
<feature type="transmembrane region" description="Helical" evidence="7">
    <location>
        <begin position="611"/>
        <end position="629"/>
    </location>
</feature>
<dbReference type="PANTHER" id="PTHR33406">
    <property type="entry name" value="MEMBRANE PROTEIN MJ1562-RELATED"/>
    <property type="match status" value="1"/>
</dbReference>
<sequence length="861" mass="94678">MSDQPKKSNFFEKLATFIVDKRNLIFFLYAIAIIASLITQSWVKVCDDLTQYLPETTETRRGLTLMEDEMKTYGTARIIVSHVTYEIARDLADQIEDLNNISSVDFWDADKSADDTTLPSAANKTYEDYMQGADALITVTFRGENDDQSAKDGLAAVKELLAPYDTYISTDVGYSKSETLNEEMGIILVVAALVIVLVLLLTSRSYAEVPVLLLTFVAAALLNKGTNFIFGEISFVSDSVTVVLQLALAIDYSIILLHRFLEEREHAPDDRTACIIAVSAAIPSISASSLTTISGLAAMMFMQFRIGFDLGLVLIKAILLSMLAVFTLMPGLLMLFSKAMERTRHKNFIPQIDRWGKLVYALRHVGVPVFIVCVVGGFFLSNQCPYVYGDNAVMTVRRNEHQAATDRVEKEFGTQNIMALVVPKGDTASEKAVLKELSGLDEVDYAMGLSNVEAKPGYFLTDKLTPRQFSEMMGLSYEEACILYAAYTADQEDNYGPIVGGIDSYTVSAMDMILFIYQEKEKGYVTLDDEDEREINDAYTQITDAQAQMLGPNYTRMVMNLNLPEEGTDTFAFLKTVHSIVEKYYDADDVYLVGNSTSDYDQSVSFARDNVMISVLSVVFVVLVLVFTFMSVGLPILLILVIQGSIWINFTFPTVLHTNIFFMSYLIVTSIQMGANIDYAIVISTWYSDLKTRMSPREALIKALDLSFPTVLTSGSILSAAGFLIGQITTEPSIVGIGQCLSRGTLISMFLVMFVLPQILVLGDRIVEKTSFQVKLPATPIASQRFSGTTFVNGRVRGRISGFVDAEIHGVVKGDISAIMSSGSYDLPEGSGQPPEAGASPEDTPNTPPAGSVTGKEGDTQ</sequence>
<proteinExistence type="predicted"/>
<gene>
    <name evidence="9" type="ORF">H8Z83_01715</name>
</gene>
<feature type="region of interest" description="Disordered" evidence="6">
    <location>
        <begin position="823"/>
        <end position="861"/>
    </location>
</feature>
<keyword evidence="4 7" id="KW-1133">Transmembrane helix</keyword>
<evidence type="ECO:0000256" key="6">
    <source>
        <dbReference type="SAM" id="MobiDB-lite"/>
    </source>
</evidence>
<dbReference type="SUPFAM" id="SSF82866">
    <property type="entry name" value="Multidrug efflux transporter AcrB transmembrane domain"/>
    <property type="match status" value="2"/>
</dbReference>
<dbReference type="RefSeq" id="WP_187013454.1">
    <property type="nucleotide sequence ID" value="NZ_JACOQI010000001.1"/>
</dbReference>
<dbReference type="EMBL" id="JACOQI010000001">
    <property type="protein sequence ID" value="MBC5769068.1"/>
    <property type="molecule type" value="Genomic_DNA"/>
</dbReference>
<dbReference type="InterPro" id="IPR050545">
    <property type="entry name" value="Mycobact_MmpL"/>
</dbReference>
<evidence type="ECO:0000256" key="4">
    <source>
        <dbReference type="ARBA" id="ARBA00022989"/>
    </source>
</evidence>
<organism evidence="9 10">
    <name type="scientific">Dysosmobacter segnis</name>
    <dbReference type="NCBI Taxonomy" id="2763042"/>
    <lineage>
        <taxon>Bacteria</taxon>
        <taxon>Bacillati</taxon>
        <taxon>Bacillota</taxon>
        <taxon>Clostridia</taxon>
        <taxon>Eubacteriales</taxon>
        <taxon>Oscillospiraceae</taxon>
        <taxon>Dysosmobacter</taxon>
    </lineage>
</organism>
<evidence type="ECO:0000256" key="5">
    <source>
        <dbReference type="ARBA" id="ARBA00023136"/>
    </source>
</evidence>
<protein>
    <submittedName>
        <fullName evidence="9">MMPL family transporter</fullName>
    </submittedName>
</protein>
<keyword evidence="5 7" id="KW-0472">Membrane</keyword>
<evidence type="ECO:0000256" key="3">
    <source>
        <dbReference type="ARBA" id="ARBA00022692"/>
    </source>
</evidence>
<evidence type="ECO:0000259" key="8">
    <source>
        <dbReference type="Pfam" id="PF03176"/>
    </source>
</evidence>
<feature type="transmembrane region" description="Helical" evidence="7">
    <location>
        <begin position="662"/>
        <end position="687"/>
    </location>
</feature>
<evidence type="ECO:0000256" key="7">
    <source>
        <dbReference type="SAM" id="Phobius"/>
    </source>
</evidence>
<comment type="caution">
    <text evidence="9">The sequence shown here is derived from an EMBL/GenBank/DDBJ whole genome shotgun (WGS) entry which is preliminary data.</text>
</comment>
<keyword evidence="3 7" id="KW-0812">Transmembrane</keyword>
<comment type="subcellular location">
    <subcellularLocation>
        <location evidence="1">Cell membrane</location>
        <topology evidence="1">Multi-pass membrane protein</topology>
    </subcellularLocation>
</comment>
<feature type="domain" description="Membrane transport protein MMPL" evidence="8">
    <location>
        <begin position="123"/>
        <end position="355"/>
    </location>
</feature>
<reference evidence="9" key="1">
    <citation type="submission" date="2020-08" db="EMBL/GenBank/DDBJ databases">
        <title>Genome public.</title>
        <authorList>
            <person name="Liu C."/>
            <person name="Sun Q."/>
        </authorList>
    </citation>
    <scope>NUCLEOTIDE SEQUENCE</scope>
    <source>
        <strain evidence="9">BX15</strain>
    </source>
</reference>
<evidence type="ECO:0000313" key="10">
    <source>
        <dbReference type="Proteomes" id="UP000620327"/>
    </source>
</evidence>
<dbReference type="Pfam" id="PF03176">
    <property type="entry name" value="MMPL"/>
    <property type="match status" value="2"/>
</dbReference>
<feature type="transmembrane region" description="Helical" evidence="7">
    <location>
        <begin position="313"/>
        <end position="337"/>
    </location>
</feature>
<keyword evidence="10" id="KW-1185">Reference proteome</keyword>
<feature type="transmembrane region" description="Helical" evidence="7">
    <location>
        <begin position="209"/>
        <end position="230"/>
    </location>
</feature>
<dbReference type="Gene3D" id="1.20.1640.10">
    <property type="entry name" value="Multidrug efflux transporter AcrB transmembrane domain"/>
    <property type="match status" value="2"/>
</dbReference>
<feature type="transmembrane region" description="Helical" evidence="7">
    <location>
        <begin position="358"/>
        <end position="380"/>
    </location>
</feature>
<feature type="transmembrane region" description="Helical" evidence="7">
    <location>
        <begin position="242"/>
        <end position="261"/>
    </location>
</feature>
<dbReference type="PANTHER" id="PTHR33406:SF13">
    <property type="entry name" value="MEMBRANE PROTEIN YDFJ"/>
    <property type="match status" value="1"/>
</dbReference>
<evidence type="ECO:0000313" key="9">
    <source>
        <dbReference type="EMBL" id="MBC5769068.1"/>
    </source>
</evidence>
<name>A0A923MEW3_9FIRM</name>
<dbReference type="Proteomes" id="UP000620327">
    <property type="component" value="Unassembled WGS sequence"/>
</dbReference>
<feature type="transmembrane region" description="Helical" evidence="7">
    <location>
        <begin position="24"/>
        <end position="43"/>
    </location>
</feature>
<feature type="transmembrane region" description="Helical" evidence="7">
    <location>
        <begin position="184"/>
        <end position="202"/>
    </location>
</feature>
<feature type="transmembrane region" description="Helical" evidence="7">
    <location>
        <begin position="745"/>
        <end position="763"/>
    </location>
</feature>
<accession>A0A923MEW3</accession>
<feature type="transmembrane region" description="Helical" evidence="7">
    <location>
        <begin position="699"/>
        <end position="725"/>
    </location>
</feature>
<dbReference type="AlphaFoldDB" id="A0A923MEW3"/>